<feature type="signal peptide" evidence="2">
    <location>
        <begin position="1"/>
        <end position="28"/>
    </location>
</feature>
<protein>
    <recommendedName>
        <fullName evidence="5">Elicitin-like protein</fullName>
    </recommendedName>
</protein>
<evidence type="ECO:0008006" key="5">
    <source>
        <dbReference type="Google" id="ProtNLM"/>
    </source>
</evidence>
<sequence>MFGLTTLSSLTLTTVLLSLASAPRALDGAVILADPLSNGTPVRCGVPCNLLISDLNTFTLPATLCGPVVLTAADNCYKCLAAVGFSVNALQRQIDSFISSCNAGSSTSTLPGQTIEADSTTEGESESSDDTNANTSAPGAGASATSSTTGGAGGASDPAPTGDNLNPKPNSGARTVTGARTTTGIVVLVAALAGALLY</sequence>
<evidence type="ECO:0000313" key="3">
    <source>
        <dbReference type="EMBL" id="KAJ7328076.1"/>
    </source>
</evidence>
<feature type="region of interest" description="Disordered" evidence="1">
    <location>
        <begin position="104"/>
        <end position="176"/>
    </location>
</feature>
<accession>A0AAD7EK08</accession>
<organism evidence="3 4">
    <name type="scientific">Mycena albidolilacea</name>
    <dbReference type="NCBI Taxonomy" id="1033008"/>
    <lineage>
        <taxon>Eukaryota</taxon>
        <taxon>Fungi</taxon>
        <taxon>Dikarya</taxon>
        <taxon>Basidiomycota</taxon>
        <taxon>Agaricomycotina</taxon>
        <taxon>Agaricomycetes</taxon>
        <taxon>Agaricomycetidae</taxon>
        <taxon>Agaricales</taxon>
        <taxon>Marasmiineae</taxon>
        <taxon>Mycenaceae</taxon>
        <taxon>Mycena</taxon>
    </lineage>
</organism>
<proteinExistence type="predicted"/>
<feature type="chain" id="PRO_5042270423" description="Elicitin-like protein" evidence="2">
    <location>
        <begin position="29"/>
        <end position="198"/>
    </location>
</feature>
<feature type="compositionally biased region" description="Acidic residues" evidence="1">
    <location>
        <begin position="119"/>
        <end position="129"/>
    </location>
</feature>
<gene>
    <name evidence="3" type="ORF">DFH08DRAFT_940757</name>
</gene>
<keyword evidence="4" id="KW-1185">Reference proteome</keyword>
<evidence type="ECO:0000256" key="2">
    <source>
        <dbReference type="SAM" id="SignalP"/>
    </source>
</evidence>
<comment type="caution">
    <text evidence="3">The sequence shown here is derived from an EMBL/GenBank/DDBJ whole genome shotgun (WGS) entry which is preliminary data.</text>
</comment>
<keyword evidence="2" id="KW-0732">Signal</keyword>
<dbReference type="EMBL" id="JARIHO010000040">
    <property type="protein sequence ID" value="KAJ7328076.1"/>
    <property type="molecule type" value="Genomic_DNA"/>
</dbReference>
<dbReference type="AlphaFoldDB" id="A0AAD7EK08"/>
<evidence type="ECO:0000256" key="1">
    <source>
        <dbReference type="SAM" id="MobiDB-lite"/>
    </source>
</evidence>
<name>A0AAD7EK08_9AGAR</name>
<evidence type="ECO:0000313" key="4">
    <source>
        <dbReference type="Proteomes" id="UP001218218"/>
    </source>
</evidence>
<dbReference type="Proteomes" id="UP001218218">
    <property type="component" value="Unassembled WGS sequence"/>
</dbReference>
<reference evidence="3" key="1">
    <citation type="submission" date="2023-03" db="EMBL/GenBank/DDBJ databases">
        <title>Massive genome expansion in bonnet fungi (Mycena s.s.) driven by repeated elements and novel gene families across ecological guilds.</title>
        <authorList>
            <consortium name="Lawrence Berkeley National Laboratory"/>
            <person name="Harder C.B."/>
            <person name="Miyauchi S."/>
            <person name="Viragh M."/>
            <person name="Kuo A."/>
            <person name="Thoen E."/>
            <person name="Andreopoulos B."/>
            <person name="Lu D."/>
            <person name="Skrede I."/>
            <person name="Drula E."/>
            <person name="Henrissat B."/>
            <person name="Morin E."/>
            <person name="Kohler A."/>
            <person name="Barry K."/>
            <person name="LaButti K."/>
            <person name="Morin E."/>
            <person name="Salamov A."/>
            <person name="Lipzen A."/>
            <person name="Mereny Z."/>
            <person name="Hegedus B."/>
            <person name="Baldrian P."/>
            <person name="Stursova M."/>
            <person name="Weitz H."/>
            <person name="Taylor A."/>
            <person name="Grigoriev I.V."/>
            <person name="Nagy L.G."/>
            <person name="Martin F."/>
            <person name="Kauserud H."/>
        </authorList>
    </citation>
    <scope>NUCLEOTIDE SEQUENCE</scope>
    <source>
        <strain evidence="3">CBHHK002</strain>
    </source>
</reference>
<feature type="compositionally biased region" description="Low complexity" evidence="1">
    <location>
        <begin position="135"/>
        <end position="163"/>
    </location>
</feature>